<name>A0A9X1IIT3_9PROT</name>
<accession>A0A9X1IIT3</accession>
<dbReference type="InterPro" id="IPR017136">
    <property type="entry name" value="UCP037205"/>
</dbReference>
<dbReference type="Proteomes" id="UP001139311">
    <property type="component" value="Unassembled WGS sequence"/>
</dbReference>
<protein>
    <submittedName>
        <fullName evidence="1">DUF2256 domain-containing protein</fullName>
    </submittedName>
</protein>
<dbReference type="Pfam" id="PF10013">
    <property type="entry name" value="DUF2256"/>
    <property type="match status" value="1"/>
</dbReference>
<gene>
    <name evidence="1" type="ORF">LHA35_19225</name>
</gene>
<dbReference type="PANTHER" id="PTHR37463">
    <property type="entry name" value="GSL3115 PROTEIN"/>
    <property type="match status" value="1"/>
</dbReference>
<keyword evidence="2" id="KW-1185">Reference proteome</keyword>
<sequence>MAHRKPHLPEKACAACGRRFAWRKKWARDWGTVRYCSEACRDGRYGAARPAAGKAAKNA</sequence>
<evidence type="ECO:0000313" key="1">
    <source>
        <dbReference type="EMBL" id="MCB4823865.1"/>
    </source>
</evidence>
<proteinExistence type="predicted"/>
<organism evidence="1 2">
    <name type="scientific">Roseicella aerolata</name>
    <dbReference type="NCBI Taxonomy" id="2883479"/>
    <lineage>
        <taxon>Bacteria</taxon>
        <taxon>Pseudomonadati</taxon>
        <taxon>Pseudomonadota</taxon>
        <taxon>Alphaproteobacteria</taxon>
        <taxon>Acetobacterales</taxon>
        <taxon>Roseomonadaceae</taxon>
        <taxon>Roseicella</taxon>
    </lineage>
</organism>
<evidence type="ECO:0000313" key="2">
    <source>
        <dbReference type="Proteomes" id="UP001139311"/>
    </source>
</evidence>
<dbReference type="RefSeq" id="WP_226611108.1">
    <property type="nucleotide sequence ID" value="NZ_JAJAQI010000033.1"/>
</dbReference>
<comment type="caution">
    <text evidence="1">The sequence shown here is derived from an EMBL/GenBank/DDBJ whole genome shotgun (WGS) entry which is preliminary data.</text>
</comment>
<reference evidence="1" key="1">
    <citation type="submission" date="2021-10" db="EMBL/GenBank/DDBJ databases">
        <title>Roseicella aerolatum sp. nov., isolated from aerosols of e-waste dismantling site.</title>
        <authorList>
            <person name="Qin T."/>
        </authorList>
    </citation>
    <scope>NUCLEOTIDE SEQUENCE</scope>
    <source>
        <strain evidence="1">GB24</strain>
    </source>
</reference>
<dbReference type="PANTHER" id="PTHR37463:SF1">
    <property type="entry name" value="DUF2256 DOMAIN-CONTAINING PROTEIN"/>
    <property type="match status" value="1"/>
</dbReference>
<dbReference type="EMBL" id="JAJAQI010000033">
    <property type="protein sequence ID" value="MCB4823865.1"/>
    <property type="molecule type" value="Genomic_DNA"/>
</dbReference>
<dbReference type="AlphaFoldDB" id="A0A9X1IIT3"/>